<accession>A0A3Q9RN67</accession>
<dbReference type="InterPro" id="IPR014044">
    <property type="entry name" value="CAP_dom"/>
</dbReference>
<dbReference type="Proteomes" id="UP000283095">
    <property type="component" value="Chromosome"/>
</dbReference>
<gene>
    <name evidence="3" type="ORF">BAOM_2015</name>
</gene>
<organism evidence="3 4">
    <name type="scientific">Peribacillus asahii</name>
    <dbReference type="NCBI Taxonomy" id="228899"/>
    <lineage>
        <taxon>Bacteria</taxon>
        <taxon>Bacillati</taxon>
        <taxon>Bacillota</taxon>
        <taxon>Bacilli</taxon>
        <taxon>Bacillales</taxon>
        <taxon>Bacillaceae</taxon>
        <taxon>Peribacillus</taxon>
    </lineage>
</organism>
<dbReference type="KEGG" id="pasa:BAOM_2015"/>
<dbReference type="RefSeq" id="WP_127760063.1">
    <property type="nucleotide sequence ID" value="NZ_CP026095.1"/>
</dbReference>
<dbReference type="PANTHER" id="PTHR31157">
    <property type="entry name" value="SCP DOMAIN-CONTAINING PROTEIN"/>
    <property type="match status" value="1"/>
</dbReference>
<keyword evidence="3" id="KW-0645">Protease</keyword>
<dbReference type="AlphaFoldDB" id="A0A3Q9RN67"/>
<dbReference type="InterPro" id="IPR029410">
    <property type="entry name" value="CAP_assoc"/>
</dbReference>
<dbReference type="EMBL" id="CP026095">
    <property type="protein sequence ID" value="AZV42624.1"/>
    <property type="molecule type" value="Genomic_DNA"/>
</dbReference>
<dbReference type="CDD" id="cd05379">
    <property type="entry name" value="CAP_bacterial"/>
    <property type="match status" value="1"/>
</dbReference>
<dbReference type="Pfam" id="PF14504">
    <property type="entry name" value="CAP_assoc_N"/>
    <property type="match status" value="1"/>
</dbReference>
<keyword evidence="3" id="KW-0378">Hydrolase</keyword>
<dbReference type="SUPFAM" id="SSF55797">
    <property type="entry name" value="PR-1-like"/>
    <property type="match status" value="1"/>
</dbReference>
<dbReference type="OrthoDB" id="9783944at2"/>
<dbReference type="GO" id="GO:0006508">
    <property type="term" value="P:proteolysis"/>
    <property type="evidence" value="ECO:0007669"/>
    <property type="project" value="UniProtKB-KW"/>
</dbReference>
<reference evidence="3 4" key="1">
    <citation type="submission" date="2018-01" db="EMBL/GenBank/DDBJ databases">
        <title>Bacillus asahii Genome sequencing and assembly.</title>
        <authorList>
            <person name="Jiang H."/>
            <person name="Feng Y."/>
            <person name="Zhao F."/>
            <person name="Lin X."/>
        </authorList>
    </citation>
    <scope>NUCLEOTIDE SEQUENCE [LARGE SCALE GENOMIC DNA]</scope>
    <source>
        <strain evidence="3 4">OM18</strain>
    </source>
</reference>
<dbReference type="InterPro" id="IPR035940">
    <property type="entry name" value="CAP_sf"/>
</dbReference>
<feature type="domain" description="SCP" evidence="1">
    <location>
        <begin position="261"/>
        <end position="373"/>
    </location>
</feature>
<evidence type="ECO:0000313" key="4">
    <source>
        <dbReference type="Proteomes" id="UP000283095"/>
    </source>
</evidence>
<dbReference type="PANTHER" id="PTHR31157:SF1">
    <property type="entry name" value="SCP DOMAIN-CONTAINING PROTEIN"/>
    <property type="match status" value="1"/>
</dbReference>
<proteinExistence type="predicted"/>
<evidence type="ECO:0000259" key="2">
    <source>
        <dbReference type="Pfam" id="PF14504"/>
    </source>
</evidence>
<evidence type="ECO:0000259" key="1">
    <source>
        <dbReference type="Pfam" id="PF00188"/>
    </source>
</evidence>
<dbReference type="GO" id="GO:0008233">
    <property type="term" value="F:peptidase activity"/>
    <property type="evidence" value="ECO:0007669"/>
    <property type="project" value="UniProtKB-KW"/>
</dbReference>
<name>A0A3Q9RN67_9BACI</name>
<sequence length="380" mass="43625">MRGLTKLLIFLCLVGFIWYKYEENLADSNYEAAYEDVQSDIRSVINHPNVSASLDTLQDGVNHLIGELNQLIDRIPSEDKQQTQDQVEQPDLKTPDKQSLSVYNIELGDSKEDVEKQAGTAKRSSYNEYGVKWYAYHKNYHNFFMAAYDENEKVVGLYTNQDLISAKQGIELGSSKDTVLKQFGEPITKIRKGFVFYQLQNNDEYHLFQLDDSYVTIFYDKHEGNTVTAVQIISEEVEEQKKDFYVEASPQLKEGFEFQLFDLTNAARVEHDLPALSWDNTVKETARNHSSDMAANNYFDHTNLKGQSPFDRMKEDNIRFRVAGENLAAGQLSSIFAHEGLMNSLGHRENILHNDFESLGVGVAFNSEYKPYYTENFLTK</sequence>
<evidence type="ECO:0000313" key="3">
    <source>
        <dbReference type="EMBL" id="AZV42624.1"/>
    </source>
</evidence>
<feature type="domain" description="CAP-associated" evidence="2">
    <location>
        <begin position="107"/>
        <end position="243"/>
    </location>
</feature>
<dbReference type="Pfam" id="PF00188">
    <property type="entry name" value="CAP"/>
    <property type="match status" value="1"/>
</dbReference>
<protein>
    <submittedName>
        <fullName evidence="3">Serine protease</fullName>
    </submittedName>
</protein>
<dbReference type="Gene3D" id="3.40.33.10">
    <property type="entry name" value="CAP"/>
    <property type="match status" value="1"/>
</dbReference>